<gene>
    <name evidence="2" type="ORF">AVDCRST_MAG64-4158</name>
</gene>
<dbReference type="Gene3D" id="2.60.120.260">
    <property type="entry name" value="Galactose-binding domain-like"/>
    <property type="match status" value="2"/>
</dbReference>
<feature type="domain" description="GH29D-like beta-sandwich" evidence="1">
    <location>
        <begin position="178"/>
        <end position="240"/>
    </location>
</feature>
<dbReference type="InterPro" id="IPR008979">
    <property type="entry name" value="Galactose-bd-like_sf"/>
</dbReference>
<dbReference type="SUPFAM" id="SSF52266">
    <property type="entry name" value="SGNH hydrolase"/>
    <property type="match status" value="1"/>
</dbReference>
<dbReference type="SUPFAM" id="SSF49785">
    <property type="entry name" value="Galactose-binding domain-like"/>
    <property type="match status" value="1"/>
</dbReference>
<dbReference type="EMBL" id="CADCUQ010000964">
    <property type="protein sequence ID" value="CAA9440800.1"/>
    <property type="molecule type" value="Genomic_DNA"/>
</dbReference>
<evidence type="ECO:0000259" key="1">
    <source>
        <dbReference type="Pfam" id="PF13290"/>
    </source>
</evidence>
<dbReference type="AlphaFoldDB" id="A0A6J4QHI7"/>
<accession>A0A6J4QHI7</accession>
<proteinExistence type="predicted"/>
<sequence>MTRDRVSLVALLVLLFALFFDVRAWTAAAEVPGPAVTKVRVFPAPGRAELLKGTRVTGSVTSATNDFAELAKLADAPADDAWVDLPVDAKGEVYRFIKVETPPNSFGSVAEVEFYAGDRKLAGAGFGTQGSRDDNGNTFDKALDGDTRTFFEGKAHDNQYLGIDLGEAAQVKPVAVTPAAGAHAAAVAVELRTDTPGAEIRYTLDGREPDGEARVYAGPITIEESAVLVAVARKPGLARSVTLVAPFRIGAAAKGGAGSYATFHVGNSLTDTLDGWLKPVMESAGYTHAFYRFTIPGAPTDWLWAHPGQGFGESRYREAFLIRAPLTDVFTQPFEGHNRSVANEAEHSANFFAAAREHSPNVRPWLYSQWPVKSGTGAWADATWAQGEAPAGVKPAGGDYSAACENHLRYFEAVRERINKTWEGKPVLIVPTARAMAEAKRAVEGGKVPGLSDFDDFYSDDLHLSPKGRWFVANVVTASLTRESPEGKTSALNSGLTEAQARVLQRIAWEVVSNYEHAGVKK</sequence>
<dbReference type="Gene3D" id="3.40.50.1110">
    <property type="entry name" value="SGNH hydrolase"/>
    <property type="match status" value="1"/>
</dbReference>
<evidence type="ECO:0000313" key="2">
    <source>
        <dbReference type="EMBL" id="CAA9440800.1"/>
    </source>
</evidence>
<dbReference type="InterPro" id="IPR059177">
    <property type="entry name" value="GH29D-like_dom"/>
</dbReference>
<protein>
    <submittedName>
        <fullName evidence="2">CBM62</fullName>
    </submittedName>
</protein>
<dbReference type="GO" id="GO:0016788">
    <property type="term" value="F:hydrolase activity, acting on ester bonds"/>
    <property type="evidence" value="ECO:0007669"/>
    <property type="project" value="UniProtKB-ARBA"/>
</dbReference>
<dbReference type="InterPro" id="IPR036514">
    <property type="entry name" value="SGNH_hydro_sf"/>
</dbReference>
<organism evidence="2">
    <name type="scientific">uncultured Phycisphaerae bacterium</name>
    <dbReference type="NCBI Taxonomy" id="904963"/>
    <lineage>
        <taxon>Bacteria</taxon>
        <taxon>Pseudomonadati</taxon>
        <taxon>Planctomycetota</taxon>
        <taxon>Phycisphaerae</taxon>
        <taxon>environmental samples</taxon>
    </lineage>
</organism>
<name>A0A6J4QHI7_9BACT</name>
<dbReference type="Pfam" id="PF13290">
    <property type="entry name" value="CHB_HEX_C_1"/>
    <property type="match status" value="1"/>
</dbReference>
<reference evidence="2" key="1">
    <citation type="submission" date="2020-02" db="EMBL/GenBank/DDBJ databases">
        <authorList>
            <person name="Meier V. D."/>
        </authorList>
    </citation>
    <scope>NUCLEOTIDE SEQUENCE</scope>
    <source>
        <strain evidence="2">AVDCRST_MAG64</strain>
    </source>
</reference>